<accession>A0ABX7DTC3</accession>
<proteinExistence type="predicted"/>
<dbReference type="RefSeq" id="WP_202336194.1">
    <property type="nucleotide sequence ID" value="NZ_CP068439.1"/>
</dbReference>
<protein>
    <recommendedName>
        <fullName evidence="3">Carboxypeptidase regulatory-like domain-containing protein</fullName>
    </recommendedName>
</protein>
<name>A0ABX7DTC3_9FLAO</name>
<sequence>MNLKQLIFFLCLAIFCNSCEINDAPEDSETEEEQQQNDETQEELFGAIMLYDCSCTLVTAGSPIYNCHADGTVTSDRVELLKDGVLVATGFVVLDAGVSSNDDCGEDGAMTVTGLAEGTYNIKVYCGNSDTLIQTTSISVSAGICRTKYLF</sequence>
<dbReference type="EMBL" id="CP068439">
    <property type="protein sequence ID" value="QQX76389.1"/>
    <property type="molecule type" value="Genomic_DNA"/>
</dbReference>
<gene>
    <name evidence="1" type="ORF">JK629_13830</name>
</gene>
<keyword evidence="2" id="KW-1185">Reference proteome</keyword>
<evidence type="ECO:0000313" key="2">
    <source>
        <dbReference type="Proteomes" id="UP000629420"/>
    </source>
</evidence>
<dbReference type="Proteomes" id="UP000629420">
    <property type="component" value="Chromosome"/>
</dbReference>
<reference evidence="1 2" key="1">
    <citation type="submission" date="2021-01" db="EMBL/GenBank/DDBJ databases">
        <title>Aequorivita sp. strain KX20305, a bacterium isolated from the sediment collected at a cold seep field in South China Sea.</title>
        <authorList>
            <person name="Zhang H."/>
            <person name="Li C."/>
        </authorList>
    </citation>
    <scope>NUCLEOTIDE SEQUENCE [LARGE SCALE GENOMIC DNA]</scope>
    <source>
        <strain evidence="1 2">KX20305</strain>
    </source>
</reference>
<evidence type="ECO:0000313" key="1">
    <source>
        <dbReference type="EMBL" id="QQX76389.1"/>
    </source>
</evidence>
<evidence type="ECO:0008006" key="3">
    <source>
        <dbReference type="Google" id="ProtNLM"/>
    </source>
</evidence>
<organism evidence="1 2">
    <name type="scientific">Aequorivita iocasae</name>
    <dbReference type="NCBI Taxonomy" id="2803865"/>
    <lineage>
        <taxon>Bacteria</taxon>
        <taxon>Pseudomonadati</taxon>
        <taxon>Bacteroidota</taxon>
        <taxon>Flavobacteriia</taxon>
        <taxon>Flavobacteriales</taxon>
        <taxon>Flavobacteriaceae</taxon>
        <taxon>Aequorivita</taxon>
    </lineage>
</organism>